<comment type="similarity">
    <text evidence="2">Belongs to the SMCO4 family.</text>
</comment>
<keyword evidence="4 8" id="KW-0812">Transmembrane</keyword>
<name>A0A1W4XE78_AGRPL</name>
<dbReference type="Pfam" id="PF15012">
    <property type="entry name" value="DUF4519"/>
    <property type="match status" value="1"/>
</dbReference>
<evidence type="ECO:0000256" key="2">
    <source>
        <dbReference type="ARBA" id="ARBA00009202"/>
    </source>
</evidence>
<dbReference type="GeneID" id="108740783"/>
<organism evidence="9 11">
    <name type="scientific">Agrilus planipennis</name>
    <name type="common">Emerald ash borer</name>
    <name type="synonym">Agrilus marcopoli</name>
    <dbReference type="NCBI Taxonomy" id="224129"/>
    <lineage>
        <taxon>Eukaryota</taxon>
        <taxon>Metazoa</taxon>
        <taxon>Ecdysozoa</taxon>
        <taxon>Arthropoda</taxon>
        <taxon>Hexapoda</taxon>
        <taxon>Insecta</taxon>
        <taxon>Pterygota</taxon>
        <taxon>Neoptera</taxon>
        <taxon>Endopterygota</taxon>
        <taxon>Coleoptera</taxon>
        <taxon>Polyphaga</taxon>
        <taxon>Elateriformia</taxon>
        <taxon>Buprestoidea</taxon>
        <taxon>Buprestidae</taxon>
        <taxon>Agrilinae</taxon>
        <taxon>Agrilus</taxon>
    </lineage>
</organism>
<accession>A0A1W4XE78</accession>
<evidence type="ECO:0000256" key="6">
    <source>
        <dbReference type="ARBA" id="ARBA00023054"/>
    </source>
</evidence>
<dbReference type="AlphaFoldDB" id="A0A1W4XE78"/>
<protein>
    <recommendedName>
        <fullName evidence="3">Single-pass membrane and coiled-coil domain-containing protein 4 homolog</fullName>
    </recommendedName>
</protein>
<dbReference type="RefSeq" id="XP_018330753.1">
    <property type="nucleotide sequence ID" value="XM_018475251.2"/>
</dbReference>
<keyword evidence="7 8" id="KW-0472">Membrane</keyword>
<dbReference type="Proteomes" id="UP000192223">
    <property type="component" value="Unplaced"/>
</dbReference>
<keyword evidence="5 8" id="KW-1133">Transmembrane helix</keyword>
<dbReference type="InterPro" id="IPR027960">
    <property type="entry name" value="DUF4519"/>
</dbReference>
<evidence type="ECO:0000256" key="7">
    <source>
        <dbReference type="ARBA" id="ARBA00023136"/>
    </source>
</evidence>
<evidence type="ECO:0000313" key="11">
    <source>
        <dbReference type="RefSeq" id="XP_018330753.1"/>
    </source>
</evidence>
<comment type="subcellular location">
    <subcellularLocation>
        <location evidence="1">Membrane</location>
        <topology evidence="1">Single-pass membrane protein</topology>
    </subcellularLocation>
</comment>
<keyword evidence="6" id="KW-0175">Coiled coil</keyword>
<dbReference type="PANTHER" id="PTHR34644">
    <property type="entry name" value="SINGLE-PASS MEMBRANE AND COILED-COIL DOMAIN-CONTAINING PROTEIN 4"/>
    <property type="match status" value="1"/>
</dbReference>
<keyword evidence="9" id="KW-1185">Reference proteome</keyword>
<evidence type="ECO:0000313" key="10">
    <source>
        <dbReference type="RefSeq" id="XP_018330752.1"/>
    </source>
</evidence>
<evidence type="ECO:0000256" key="1">
    <source>
        <dbReference type="ARBA" id="ARBA00004167"/>
    </source>
</evidence>
<evidence type="ECO:0000256" key="3">
    <source>
        <dbReference type="ARBA" id="ARBA00017028"/>
    </source>
</evidence>
<evidence type="ECO:0000256" key="8">
    <source>
        <dbReference type="SAM" id="Phobius"/>
    </source>
</evidence>
<dbReference type="KEGG" id="apln:108740783"/>
<dbReference type="OrthoDB" id="10266771at2759"/>
<dbReference type="GO" id="GO:0016020">
    <property type="term" value="C:membrane"/>
    <property type="evidence" value="ECO:0007669"/>
    <property type="project" value="UniProtKB-SubCell"/>
</dbReference>
<evidence type="ECO:0000256" key="4">
    <source>
        <dbReference type="ARBA" id="ARBA00022692"/>
    </source>
</evidence>
<proteinExistence type="inferred from homology"/>
<dbReference type="RefSeq" id="XP_018330752.1">
    <property type="nucleotide sequence ID" value="XM_018475250.2"/>
</dbReference>
<reference evidence="10 11" key="1">
    <citation type="submission" date="2025-04" db="UniProtKB">
        <authorList>
            <consortium name="RefSeq"/>
        </authorList>
    </citation>
    <scope>IDENTIFICATION</scope>
    <source>
        <tissue evidence="10 11">Entire body</tissue>
    </source>
</reference>
<evidence type="ECO:0000256" key="5">
    <source>
        <dbReference type="ARBA" id="ARBA00022989"/>
    </source>
</evidence>
<feature type="transmembrane region" description="Helical" evidence="8">
    <location>
        <begin position="29"/>
        <end position="50"/>
    </location>
</feature>
<sequence>MRQLKGKPKESSREKKLRKKEFQELKRKVFTIALPTIAAVFLFIVAYVYIKTRPKGYVD</sequence>
<dbReference type="PANTHER" id="PTHR34644:SF2">
    <property type="entry name" value="SINGLE-PASS MEMBRANE AND COILED-COIL DOMAIN-CONTAINING PROTEIN 4"/>
    <property type="match status" value="1"/>
</dbReference>
<gene>
    <name evidence="10 11" type="primary">LOC108740783</name>
</gene>
<evidence type="ECO:0000313" key="9">
    <source>
        <dbReference type="Proteomes" id="UP000192223"/>
    </source>
</evidence>